<evidence type="ECO:0000313" key="7">
    <source>
        <dbReference type="Proteomes" id="UP000545761"/>
    </source>
</evidence>
<dbReference type="SUPFAM" id="SSF88723">
    <property type="entry name" value="PIN domain-like"/>
    <property type="match status" value="1"/>
</dbReference>
<accession>A0A7W0IAG3</accession>
<evidence type="ECO:0000256" key="1">
    <source>
        <dbReference type="ARBA" id="ARBA00022722"/>
    </source>
</evidence>
<dbReference type="CDD" id="cd09874">
    <property type="entry name" value="PIN_MT3492-like"/>
    <property type="match status" value="1"/>
</dbReference>
<evidence type="ECO:0000313" key="6">
    <source>
        <dbReference type="EMBL" id="MBA2948365.1"/>
    </source>
</evidence>
<organism evidence="6 7">
    <name type="scientific">Streptomyces himalayensis subsp. himalayensis</name>
    <dbReference type="NCBI Taxonomy" id="2756131"/>
    <lineage>
        <taxon>Bacteria</taxon>
        <taxon>Bacillati</taxon>
        <taxon>Actinomycetota</taxon>
        <taxon>Actinomycetes</taxon>
        <taxon>Kitasatosporales</taxon>
        <taxon>Streptomycetaceae</taxon>
        <taxon>Streptomyces</taxon>
        <taxon>Streptomyces himalayensis</taxon>
    </lineage>
</organism>
<evidence type="ECO:0000256" key="2">
    <source>
        <dbReference type="ARBA" id="ARBA00022723"/>
    </source>
</evidence>
<reference evidence="6 7" key="1">
    <citation type="submission" date="2020-07" db="EMBL/GenBank/DDBJ databases">
        <title>Streptomyces isolated from Indian soil.</title>
        <authorList>
            <person name="Mandal S."/>
            <person name="Maiti P.K."/>
        </authorList>
    </citation>
    <scope>NUCLEOTIDE SEQUENCE [LARGE SCALE GENOMIC DNA]</scope>
    <source>
        <strain evidence="6 7">PSKA28</strain>
    </source>
</reference>
<comment type="caution">
    <text evidence="6">The sequence shown here is derived from an EMBL/GenBank/DDBJ whole genome shotgun (WGS) entry which is preliminary data.</text>
</comment>
<protein>
    <submittedName>
        <fullName evidence="6">Type II toxin-antitoxin system VapC family toxin</fullName>
    </submittedName>
</protein>
<dbReference type="InterPro" id="IPR002716">
    <property type="entry name" value="PIN_dom"/>
</dbReference>
<evidence type="ECO:0000256" key="3">
    <source>
        <dbReference type="ARBA" id="ARBA00022801"/>
    </source>
</evidence>
<feature type="domain" description="PIN" evidence="5">
    <location>
        <begin position="3"/>
        <end position="123"/>
    </location>
</feature>
<dbReference type="RefSeq" id="WP_181659301.1">
    <property type="nucleotide sequence ID" value="NZ_JACEHE010000013.1"/>
</dbReference>
<keyword evidence="3" id="KW-0378">Hydrolase</keyword>
<dbReference type="Gene3D" id="3.40.50.1010">
    <property type="entry name" value="5'-nuclease"/>
    <property type="match status" value="1"/>
</dbReference>
<name>A0A7W0IAG3_9ACTN</name>
<dbReference type="GO" id="GO:0004518">
    <property type="term" value="F:nuclease activity"/>
    <property type="evidence" value="ECO:0007669"/>
    <property type="project" value="UniProtKB-KW"/>
</dbReference>
<dbReference type="Pfam" id="PF01850">
    <property type="entry name" value="PIN"/>
    <property type="match status" value="1"/>
</dbReference>
<evidence type="ECO:0000256" key="4">
    <source>
        <dbReference type="ARBA" id="ARBA00022842"/>
    </source>
</evidence>
<dbReference type="GO" id="GO:0046872">
    <property type="term" value="F:metal ion binding"/>
    <property type="evidence" value="ECO:0007669"/>
    <property type="project" value="UniProtKB-KW"/>
</dbReference>
<dbReference type="Proteomes" id="UP000545761">
    <property type="component" value="Unassembled WGS sequence"/>
</dbReference>
<keyword evidence="2" id="KW-0479">Metal-binding</keyword>
<evidence type="ECO:0000259" key="5">
    <source>
        <dbReference type="Pfam" id="PF01850"/>
    </source>
</evidence>
<keyword evidence="4" id="KW-0460">Magnesium</keyword>
<proteinExistence type="predicted"/>
<gene>
    <name evidence="6" type="ORF">H1D24_21740</name>
</gene>
<dbReference type="InterPro" id="IPR029060">
    <property type="entry name" value="PIN-like_dom_sf"/>
</dbReference>
<dbReference type="GO" id="GO:0016787">
    <property type="term" value="F:hydrolase activity"/>
    <property type="evidence" value="ECO:0007669"/>
    <property type="project" value="UniProtKB-KW"/>
</dbReference>
<sequence>MIYLAACALLKFIKPEKETSALRTWRAALPDGTELVTSELARLEITRTLHRAGVDHQRVPYYVAQAVRGIYLIDLTSTVLARAMAYQTRQLGSLDAIHLASADPFRTDLTEFVTYDLELTKAAEDLGFPVTAPSE</sequence>
<dbReference type="EMBL" id="JACEHE010000013">
    <property type="protein sequence ID" value="MBA2948365.1"/>
    <property type="molecule type" value="Genomic_DNA"/>
</dbReference>
<keyword evidence="1" id="KW-0540">Nuclease</keyword>
<dbReference type="AlphaFoldDB" id="A0A7W0IAG3"/>